<name>A0ABD3MW79_9STRA</name>
<gene>
    <name evidence="1" type="ORF">ACHAWO_004030</name>
</gene>
<accession>A0ABD3MW79</accession>
<dbReference type="Proteomes" id="UP001530400">
    <property type="component" value="Unassembled WGS sequence"/>
</dbReference>
<evidence type="ECO:0000313" key="1">
    <source>
        <dbReference type="EMBL" id="KAL3767952.1"/>
    </source>
</evidence>
<comment type="caution">
    <text evidence="1">The sequence shown here is derived from an EMBL/GenBank/DDBJ whole genome shotgun (WGS) entry which is preliminary data.</text>
</comment>
<proteinExistence type="predicted"/>
<dbReference type="AlphaFoldDB" id="A0ABD3MW79"/>
<protein>
    <submittedName>
        <fullName evidence="1">Uncharacterized protein</fullName>
    </submittedName>
</protein>
<keyword evidence="2" id="KW-1185">Reference proteome</keyword>
<evidence type="ECO:0000313" key="2">
    <source>
        <dbReference type="Proteomes" id="UP001530400"/>
    </source>
</evidence>
<dbReference type="EMBL" id="JALLPJ020001355">
    <property type="protein sequence ID" value="KAL3767952.1"/>
    <property type="molecule type" value="Genomic_DNA"/>
</dbReference>
<organism evidence="1 2">
    <name type="scientific">Cyclotella atomus</name>
    <dbReference type="NCBI Taxonomy" id="382360"/>
    <lineage>
        <taxon>Eukaryota</taxon>
        <taxon>Sar</taxon>
        <taxon>Stramenopiles</taxon>
        <taxon>Ochrophyta</taxon>
        <taxon>Bacillariophyta</taxon>
        <taxon>Coscinodiscophyceae</taxon>
        <taxon>Thalassiosirophycidae</taxon>
        <taxon>Stephanodiscales</taxon>
        <taxon>Stephanodiscaceae</taxon>
        <taxon>Cyclotella</taxon>
    </lineage>
</organism>
<reference evidence="1 2" key="1">
    <citation type="submission" date="2024-10" db="EMBL/GenBank/DDBJ databases">
        <title>Updated reference genomes for cyclostephanoid diatoms.</title>
        <authorList>
            <person name="Roberts W.R."/>
            <person name="Alverson A.J."/>
        </authorList>
    </citation>
    <scope>NUCLEOTIDE SEQUENCE [LARGE SCALE GENOMIC DNA]</scope>
    <source>
        <strain evidence="1 2">AJA010-31</strain>
    </source>
</reference>
<sequence length="313" mass="34946">MVGALELDTGEDGAVSEGKLTDFDGDDDAMYFFHQSTSPTLNRNWLLLDSQMLHRYSFLSNIKEADRATIINCNAGTTTGGICAETVWLYSSEDHPNGICNVILLKTTKKLFPVSFNGDPKDGNKASFMVDTPAGVAEFRECDKGLHYYDMSGKDLLFVQTVAKNFEGYTKRDVELAIKAIRHLQGMLGGPVRADYEGMVREKLTDDCPNSLNDLKNALKIFEPDLAGLRGRTVRRKPERVETEIVAIPREFVQLHKFVVLTVDVMFVSGVPLLLTRSRGVQLITVEYLPRRTAKIIGPNSLVSYNYILELVL</sequence>